<evidence type="ECO:0000259" key="12">
    <source>
        <dbReference type="Pfam" id="PF02225"/>
    </source>
</evidence>
<feature type="domain" description="PA" evidence="12">
    <location>
        <begin position="440"/>
        <end position="510"/>
    </location>
</feature>
<evidence type="ECO:0000256" key="10">
    <source>
        <dbReference type="SAM" id="SignalP"/>
    </source>
</evidence>
<keyword evidence="2" id="KW-0964">Secreted</keyword>
<dbReference type="Pfam" id="PF06280">
    <property type="entry name" value="fn3_5"/>
    <property type="match status" value="1"/>
</dbReference>
<dbReference type="InterPro" id="IPR034187">
    <property type="entry name" value="Peptidases_S8_5"/>
</dbReference>
<dbReference type="InterPro" id="IPR023828">
    <property type="entry name" value="Peptidase_S8_Ser-AS"/>
</dbReference>
<feature type="active site" description="Charge relay system" evidence="7 8">
    <location>
        <position position="267"/>
    </location>
</feature>
<dbReference type="PANTHER" id="PTHR43806:SF66">
    <property type="entry name" value="SERIN ENDOPEPTIDASE"/>
    <property type="match status" value="1"/>
</dbReference>
<sequence length="962" mass="103375">MKLTIFEAFFVMLIMALMLFTNVHPEIDSAFKILEKLNEFMVRNEETLSNIDSSTETMSDYRPIPNTYLVEFDQNARIRNFEQVISDYLERNRGIPRSAIRMRQIISSSLFSGASFSVNIEHSVKSIESIPNVISVYPVYSVAGPKYFKHYASSAIKNNERAASAIAHDFTGVAQVHDELKNFGKGVRSPSSSLAQVHDELKNFGKGVRVAVIDTGIDYLHPALGGCFGPTCKVAFGYDLVGDGYFSANPIPVPDDDPLDNCSDGSHGTHVAGIVAANATTISQAGFTPIVPFIGVAPQAILGAYRIFGCVADSTGTDMITAAIYRAFDDKADIITLSVGGPGSFAETSDAIAAQRVTDNGVYFTISQGNDGAQGLQTSGNPAISSGAMAVASIDNSNVPQLYLLTPDGETIFYSAGSIFGGWQFNVNSIIVVNDRQAAVNDGCSGPVKPVTGAVVLYSYNPADTCNSAVRCDKAAEAGASGCLIYNVGAITGSSSIPSGSISLADGQRILTITAQNSSALFTFTNRLGFAPVATAGTLSSFSAFGPTGDLLFKPQISGIGGFVYSTISSFAAAQQKMNDAYAAYSGTSMACPYVAGALALFLAQIGNPGPETVGNNLTNTTRRPSFSEVRNLFQSNAKPVNIYSTQIPATAVKQGAGLVNVFQALTANTIISPSELALNDTTRQERSYTIKVSNIGKKTAWYKITHRGAALATGAQPESDQLLSTPVYSSDYADVFIWPTSFKIQPGESFIVTLRFRAPLKAQPELLPIFSGFITVSNYVDGKVNNIPYAGVVGDYKNAKILVRRSPLGFGTGLYTADGFMISNGQNMNFTISTGHLVVLTIAWTTRVIFIEVISAEESIHYAADQSLGMVYNDRGTGPLYFYNVPRNGATLRGQGYRPYYGFTWTGYVTKIDPDQGNTFNATRLLPGQYKLRFSALKHFGDRNNNNDYDVHYTPMFHVVY</sequence>
<protein>
    <submittedName>
        <fullName evidence="14">Uncharacterized protein</fullName>
    </submittedName>
</protein>
<comment type="caution">
    <text evidence="14">The sequence shown here is derived from an EMBL/GenBank/DDBJ whole genome shotgun (WGS) entry which is preliminary data.</text>
</comment>
<name>A0A816YXC2_9BILA</name>
<dbReference type="CDD" id="cd07489">
    <property type="entry name" value="Peptidases_S8_5"/>
    <property type="match status" value="1"/>
</dbReference>
<dbReference type="SUPFAM" id="SSF52743">
    <property type="entry name" value="Subtilisin-like"/>
    <property type="match status" value="1"/>
</dbReference>
<dbReference type="InterPro" id="IPR036852">
    <property type="entry name" value="Peptidase_S8/S53_dom_sf"/>
</dbReference>
<dbReference type="PROSITE" id="PS00137">
    <property type="entry name" value="SUBTILASE_HIS"/>
    <property type="match status" value="1"/>
</dbReference>
<dbReference type="Pfam" id="PF00082">
    <property type="entry name" value="Peptidase_S8"/>
    <property type="match status" value="1"/>
</dbReference>
<dbReference type="GO" id="GO:0004252">
    <property type="term" value="F:serine-type endopeptidase activity"/>
    <property type="evidence" value="ECO:0007669"/>
    <property type="project" value="UniProtKB-UniRule"/>
</dbReference>
<dbReference type="Gene3D" id="3.40.50.200">
    <property type="entry name" value="Peptidase S8/S53 domain"/>
    <property type="match status" value="1"/>
</dbReference>
<keyword evidence="3 8" id="KW-0645">Protease</keyword>
<evidence type="ECO:0000256" key="5">
    <source>
        <dbReference type="ARBA" id="ARBA00022801"/>
    </source>
</evidence>
<feature type="signal peptide" evidence="10">
    <location>
        <begin position="1"/>
        <end position="25"/>
    </location>
</feature>
<evidence type="ECO:0000256" key="1">
    <source>
        <dbReference type="ARBA" id="ARBA00011073"/>
    </source>
</evidence>
<dbReference type="PROSITE" id="PS00138">
    <property type="entry name" value="SUBTILASE_SER"/>
    <property type="match status" value="1"/>
</dbReference>
<evidence type="ECO:0000256" key="6">
    <source>
        <dbReference type="ARBA" id="ARBA00022825"/>
    </source>
</evidence>
<evidence type="ECO:0000256" key="8">
    <source>
        <dbReference type="PROSITE-ProRule" id="PRU01240"/>
    </source>
</evidence>
<evidence type="ECO:0000313" key="14">
    <source>
        <dbReference type="EMBL" id="CAF2182744.1"/>
    </source>
</evidence>
<organism evidence="14 15">
    <name type="scientific">Rotaria magnacalcarata</name>
    <dbReference type="NCBI Taxonomy" id="392030"/>
    <lineage>
        <taxon>Eukaryota</taxon>
        <taxon>Metazoa</taxon>
        <taxon>Spiralia</taxon>
        <taxon>Gnathifera</taxon>
        <taxon>Rotifera</taxon>
        <taxon>Eurotatoria</taxon>
        <taxon>Bdelloidea</taxon>
        <taxon>Philodinida</taxon>
        <taxon>Philodinidae</taxon>
        <taxon>Rotaria</taxon>
    </lineage>
</organism>
<comment type="similarity">
    <text evidence="1 8 9">Belongs to the peptidase S8 family.</text>
</comment>
<evidence type="ECO:0000256" key="9">
    <source>
        <dbReference type="RuleBase" id="RU003355"/>
    </source>
</evidence>
<keyword evidence="5 8" id="KW-0378">Hydrolase</keyword>
<keyword evidence="4 10" id="KW-0732">Signal</keyword>
<accession>A0A816YXC2</accession>
<keyword evidence="2" id="KW-0134">Cell wall</keyword>
<evidence type="ECO:0000256" key="2">
    <source>
        <dbReference type="ARBA" id="ARBA00022512"/>
    </source>
</evidence>
<evidence type="ECO:0000256" key="7">
    <source>
        <dbReference type="PIRSR" id="PIRSR615500-1"/>
    </source>
</evidence>
<dbReference type="PRINTS" id="PR00723">
    <property type="entry name" value="SUBTILISIN"/>
</dbReference>
<dbReference type="PROSITE" id="PS00136">
    <property type="entry name" value="SUBTILASE_ASP"/>
    <property type="match status" value="1"/>
</dbReference>
<feature type="domain" description="C5a peptidase/Subtilisin-like protease SBT2-like Fn3-like" evidence="13">
    <location>
        <begin position="678"/>
        <end position="790"/>
    </location>
</feature>
<dbReference type="InterPro" id="IPR050131">
    <property type="entry name" value="Peptidase_S8_subtilisin-like"/>
</dbReference>
<dbReference type="PROSITE" id="PS51892">
    <property type="entry name" value="SUBTILASE"/>
    <property type="match status" value="1"/>
</dbReference>
<proteinExistence type="inferred from homology"/>
<evidence type="ECO:0000256" key="4">
    <source>
        <dbReference type="ARBA" id="ARBA00022729"/>
    </source>
</evidence>
<dbReference type="InterPro" id="IPR000209">
    <property type="entry name" value="Peptidase_S8/S53_dom"/>
</dbReference>
<evidence type="ECO:0000313" key="15">
    <source>
        <dbReference type="Proteomes" id="UP000663824"/>
    </source>
</evidence>
<dbReference type="GO" id="GO:0005615">
    <property type="term" value="C:extracellular space"/>
    <property type="evidence" value="ECO:0007669"/>
    <property type="project" value="TreeGrafter"/>
</dbReference>
<dbReference type="GO" id="GO:0006508">
    <property type="term" value="P:proteolysis"/>
    <property type="evidence" value="ECO:0007669"/>
    <property type="project" value="UniProtKB-KW"/>
</dbReference>
<dbReference type="InterPro" id="IPR010435">
    <property type="entry name" value="C5a/SBT2-like_Fn3"/>
</dbReference>
<reference evidence="14" key="1">
    <citation type="submission" date="2021-02" db="EMBL/GenBank/DDBJ databases">
        <authorList>
            <person name="Nowell W R."/>
        </authorList>
    </citation>
    <scope>NUCLEOTIDE SEQUENCE</scope>
</reference>
<feature type="chain" id="PRO_5032394116" evidence="10">
    <location>
        <begin position="26"/>
        <end position="962"/>
    </location>
</feature>
<evidence type="ECO:0000259" key="13">
    <source>
        <dbReference type="Pfam" id="PF06280"/>
    </source>
</evidence>
<evidence type="ECO:0000259" key="11">
    <source>
        <dbReference type="Pfam" id="PF00082"/>
    </source>
</evidence>
<dbReference type="InterPro" id="IPR015500">
    <property type="entry name" value="Peptidase_S8_subtilisin-rel"/>
</dbReference>
<dbReference type="InterPro" id="IPR022398">
    <property type="entry name" value="Peptidase_S8_His-AS"/>
</dbReference>
<keyword evidence="6 8" id="KW-0720">Serine protease</keyword>
<evidence type="ECO:0000256" key="3">
    <source>
        <dbReference type="ARBA" id="ARBA00022670"/>
    </source>
</evidence>
<dbReference type="Proteomes" id="UP000663824">
    <property type="component" value="Unassembled WGS sequence"/>
</dbReference>
<dbReference type="AlphaFoldDB" id="A0A816YXC2"/>
<dbReference type="GO" id="GO:0016020">
    <property type="term" value="C:membrane"/>
    <property type="evidence" value="ECO:0007669"/>
    <property type="project" value="InterPro"/>
</dbReference>
<dbReference type="Gene3D" id="3.50.30.30">
    <property type="match status" value="1"/>
</dbReference>
<dbReference type="InterPro" id="IPR003137">
    <property type="entry name" value="PA_domain"/>
</dbReference>
<dbReference type="PANTHER" id="PTHR43806">
    <property type="entry name" value="PEPTIDASE S8"/>
    <property type="match status" value="1"/>
</dbReference>
<dbReference type="Pfam" id="PF02225">
    <property type="entry name" value="PA"/>
    <property type="match status" value="1"/>
</dbReference>
<feature type="active site" description="Charge relay system" evidence="7 8">
    <location>
        <position position="214"/>
    </location>
</feature>
<feature type="domain" description="Peptidase S8/S53" evidence="11">
    <location>
        <begin position="205"/>
        <end position="622"/>
    </location>
</feature>
<dbReference type="EMBL" id="CAJNRE010018868">
    <property type="protein sequence ID" value="CAF2182744.1"/>
    <property type="molecule type" value="Genomic_DNA"/>
</dbReference>
<dbReference type="InterPro" id="IPR023827">
    <property type="entry name" value="Peptidase_S8_Asp-AS"/>
</dbReference>
<feature type="active site" description="Charge relay system" evidence="7 8">
    <location>
        <position position="589"/>
    </location>
</feature>
<gene>
    <name evidence="14" type="ORF">MBJ925_LOCUS34447</name>
</gene>